<sequence length="769" mass="87408">MMIINKPAVCAAILFSISAASSYGEWLQESEFDLAEFNEFSVPVVLTATRIQQHQADVPASVTILDRSFIERSGVQTLSELLRFVPGMIVGPDRNNNTDSVQYHGGPTALPKNLQVLLNGRSMYRSGLAAVSWYEMPVSLNDIRRIEVVRGPNAATYGANSYQAVINIITRHPADTYGQTAEVQLGNNGDKTLYVSQGDRIHKTDYRFTYEYKQTDQFQVDEDERENQFIDFTTSTYLKNNAELQTYTVVSQGNRELTTNDTLVTLQQNENQVDENRYEFGMSYTQDLSSKHQIKLTSYATYYQQEQEYVLEGIPIALLDDDIRALYTDNKNLVEGSGTSAKGFEEAIETENPALIAGYYSSLSNEEKTNVGFLNMFLVGQFPGGESLLSDYTSRLSAPYQASVAAIVDRYENDPQTSPFDTTVAGTVFADLDEYRYDIELQDTYIVNDDLTLVGGASFRRDIVESDHYFSGRFTNDTYRLFSSATWQATESTITHFGLMAEKESDADAVFAPRLAVIEKLNPAQSVRFVYSESVRSPDLFEQYANWNFEVRNAESDGQLNGTTYYETSQGPGRLDHQHIASTEIGYYGRYQKLDAEIDVRLFHERLTDVIYQSLSLGDFETTTSNRIEFNGIEMQSTFVPWQDGQLRTVAAYIDAETNQDDNEDARRLLRIYAQHQVAVTWLQTWQHNINSAVSYLRTWDYDQLNEAPADRTELERIDARIAKRWVQSDWDVELSLTAQHDLTSDAYVWPQTVYQDRTRAQLGLQVGW</sequence>
<feature type="chain" id="PRO_5004194652" evidence="10">
    <location>
        <begin position="23"/>
        <end position="769"/>
    </location>
</feature>
<dbReference type="SUPFAM" id="SSF56935">
    <property type="entry name" value="Porins"/>
    <property type="match status" value="1"/>
</dbReference>
<evidence type="ECO:0000256" key="7">
    <source>
        <dbReference type="ARBA" id="ARBA00023237"/>
    </source>
</evidence>
<keyword evidence="10" id="KW-0732">Signal</keyword>
<dbReference type="InterPro" id="IPR000531">
    <property type="entry name" value="Beta-barrel_TonB"/>
</dbReference>
<organism evidence="13 14">
    <name type="scientific">Bermanella marisrubri</name>
    <dbReference type="NCBI Taxonomy" id="207949"/>
    <lineage>
        <taxon>Bacteria</taxon>
        <taxon>Pseudomonadati</taxon>
        <taxon>Pseudomonadota</taxon>
        <taxon>Gammaproteobacteria</taxon>
        <taxon>Oceanospirillales</taxon>
        <taxon>Oceanospirillaceae</taxon>
        <taxon>Bermanella</taxon>
    </lineage>
</organism>
<dbReference type="Gene3D" id="2.40.170.20">
    <property type="entry name" value="TonB-dependent receptor, beta-barrel domain"/>
    <property type="match status" value="1"/>
</dbReference>
<evidence type="ECO:0000256" key="10">
    <source>
        <dbReference type="SAM" id="SignalP"/>
    </source>
</evidence>
<keyword evidence="4 8" id="KW-0812">Transmembrane</keyword>
<evidence type="ECO:0000256" key="5">
    <source>
        <dbReference type="ARBA" id="ARBA00023077"/>
    </source>
</evidence>
<evidence type="ECO:0000256" key="8">
    <source>
        <dbReference type="PROSITE-ProRule" id="PRU01360"/>
    </source>
</evidence>
<dbReference type="InterPro" id="IPR036942">
    <property type="entry name" value="Beta-barrel_TonB_sf"/>
</dbReference>
<evidence type="ECO:0000256" key="6">
    <source>
        <dbReference type="ARBA" id="ARBA00023136"/>
    </source>
</evidence>
<dbReference type="PANTHER" id="PTHR30069:SF27">
    <property type="entry name" value="BLL4766 PROTEIN"/>
    <property type="match status" value="1"/>
</dbReference>
<dbReference type="STRING" id="207949.RED65_05852"/>
<dbReference type="PANTHER" id="PTHR30069">
    <property type="entry name" value="TONB-DEPENDENT OUTER MEMBRANE RECEPTOR"/>
    <property type="match status" value="1"/>
</dbReference>
<dbReference type="GO" id="GO:0009279">
    <property type="term" value="C:cell outer membrane"/>
    <property type="evidence" value="ECO:0007669"/>
    <property type="project" value="UniProtKB-SubCell"/>
</dbReference>
<evidence type="ECO:0000313" key="13">
    <source>
        <dbReference type="EMBL" id="EAT11416.1"/>
    </source>
</evidence>
<protein>
    <submittedName>
        <fullName evidence="13">TonB dependent receptor, putative</fullName>
    </submittedName>
</protein>
<comment type="subcellular location">
    <subcellularLocation>
        <location evidence="1 8">Cell outer membrane</location>
        <topology evidence="1 8">Multi-pass membrane protein</topology>
    </subcellularLocation>
</comment>
<dbReference type="PROSITE" id="PS52016">
    <property type="entry name" value="TONB_DEPENDENT_REC_3"/>
    <property type="match status" value="1"/>
</dbReference>
<proteinExistence type="inferred from homology"/>
<keyword evidence="6 8" id="KW-0472">Membrane</keyword>
<evidence type="ECO:0000256" key="2">
    <source>
        <dbReference type="ARBA" id="ARBA00022448"/>
    </source>
</evidence>
<feature type="domain" description="TonB-dependent receptor-like beta-barrel" evidence="11">
    <location>
        <begin position="252"/>
        <end position="707"/>
    </location>
</feature>
<keyword evidence="3 8" id="KW-1134">Transmembrane beta strand</keyword>
<feature type="signal peptide" evidence="10">
    <location>
        <begin position="1"/>
        <end position="22"/>
    </location>
</feature>
<dbReference type="InterPro" id="IPR039426">
    <property type="entry name" value="TonB-dep_rcpt-like"/>
</dbReference>
<dbReference type="InterPro" id="IPR012910">
    <property type="entry name" value="Plug_dom"/>
</dbReference>
<feature type="domain" description="TonB-dependent receptor plug" evidence="12">
    <location>
        <begin position="55"/>
        <end position="162"/>
    </location>
</feature>
<gene>
    <name evidence="13" type="ORF">RED65_05852</name>
</gene>
<dbReference type="HOGENOM" id="CLU_008287_16_0_6"/>
<dbReference type="GO" id="GO:0044718">
    <property type="term" value="P:siderophore transmembrane transport"/>
    <property type="evidence" value="ECO:0007669"/>
    <property type="project" value="TreeGrafter"/>
</dbReference>
<evidence type="ECO:0000313" key="14">
    <source>
        <dbReference type="Proteomes" id="UP000004263"/>
    </source>
</evidence>
<dbReference type="RefSeq" id="WP_007016635.1">
    <property type="nucleotide sequence ID" value="NZ_AAQH01000018.1"/>
</dbReference>
<comment type="caution">
    <text evidence="13">The sequence shown here is derived from an EMBL/GenBank/DDBJ whole genome shotgun (WGS) entry which is preliminary data.</text>
</comment>
<keyword evidence="13" id="KW-0675">Receptor</keyword>
<evidence type="ECO:0000256" key="4">
    <source>
        <dbReference type="ARBA" id="ARBA00022692"/>
    </source>
</evidence>
<keyword evidence="14" id="KW-1185">Reference proteome</keyword>
<dbReference type="AlphaFoldDB" id="Q1MZJ5"/>
<comment type="similarity">
    <text evidence="8 9">Belongs to the TonB-dependent receptor family.</text>
</comment>
<accession>Q1MZJ5</accession>
<name>Q1MZJ5_9GAMM</name>
<dbReference type="Gene3D" id="2.170.130.10">
    <property type="entry name" value="TonB-dependent receptor, plug domain"/>
    <property type="match status" value="1"/>
</dbReference>
<keyword evidence="5 9" id="KW-0798">TonB box</keyword>
<dbReference type="GO" id="GO:0015344">
    <property type="term" value="F:siderophore uptake transmembrane transporter activity"/>
    <property type="evidence" value="ECO:0007669"/>
    <property type="project" value="TreeGrafter"/>
</dbReference>
<keyword evidence="7 8" id="KW-0998">Cell outer membrane</keyword>
<dbReference type="InterPro" id="IPR037066">
    <property type="entry name" value="Plug_dom_sf"/>
</dbReference>
<evidence type="ECO:0000256" key="9">
    <source>
        <dbReference type="RuleBase" id="RU003357"/>
    </source>
</evidence>
<reference evidence="13 14" key="1">
    <citation type="submission" date="2006-03" db="EMBL/GenBank/DDBJ databases">
        <authorList>
            <person name="Pinhassi J."/>
            <person name="Pedros-Alio C."/>
            <person name="Ferriera S."/>
            <person name="Johnson J."/>
            <person name="Kravitz S."/>
            <person name="Halpern A."/>
            <person name="Remington K."/>
            <person name="Beeson K."/>
            <person name="Tran B."/>
            <person name="Rogers Y.-H."/>
            <person name="Friedman R."/>
            <person name="Venter J.C."/>
        </authorList>
    </citation>
    <scope>NUCLEOTIDE SEQUENCE [LARGE SCALE GENOMIC DNA]</scope>
    <source>
        <strain evidence="13 14">RED65</strain>
    </source>
</reference>
<dbReference type="OrthoDB" id="9758929at2"/>
<dbReference type="Pfam" id="PF00593">
    <property type="entry name" value="TonB_dep_Rec_b-barrel"/>
    <property type="match status" value="1"/>
</dbReference>
<evidence type="ECO:0000256" key="3">
    <source>
        <dbReference type="ARBA" id="ARBA00022452"/>
    </source>
</evidence>
<dbReference type="EMBL" id="AAQH01000018">
    <property type="protein sequence ID" value="EAT11416.1"/>
    <property type="molecule type" value="Genomic_DNA"/>
</dbReference>
<keyword evidence="2 8" id="KW-0813">Transport</keyword>
<dbReference type="Proteomes" id="UP000004263">
    <property type="component" value="Unassembled WGS sequence"/>
</dbReference>
<evidence type="ECO:0000256" key="1">
    <source>
        <dbReference type="ARBA" id="ARBA00004571"/>
    </source>
</evidence>
<dbReference type="Pfam" id="PF07715">
    <property type="entry name" value="Plug"/>
    <property type="match status" value="1"/>
</dbReference>
<evidence type="ECO:0000259" key="11">
    <source>
        <dbReference type="Pfam" id="PF00593"/>
    </source>
</evidence>
<evidence type="ECO:0000259" key="12">
    <source>
        <dbReference type="Pfam" id="PF07715"/>
    </source>
</evidence>